<proteinExistence type="predicted"/>
<comment type="caution">
    <text evidence="1">The sequence shown here is derived from an EMBL/GenBank/DDBJ whole genome shotgun (WGS) entry which is preliminary data.</text>
</comment>
<evidence type="ECO:0000313" key="2">
    <source>
        <dbReference type="Proteomes" id="UP001159363"/>
    </source>
</evidence>
<dbReference type="EMBL" id="JARBHB010000004">
    <property type="protein sequence ID" value="KAJ8887328.1"/>
    <property type="molecule type" value="Genomic_DNA"/>
</dbReference>
<name>A0ABQ9HSG9_9NEOP</name>
<reference evidence="1 2" key="1">
    <citation type="submission" date="2023-02" db="EMBL/GenBank/DDBJ databases">
        <title>LHISI_Scaffold_Assembly.</title>
        <authorList>
            <person name="Stuart O.P."/>
            <person name="Cleave R."/>
            <person name="Magrath M.J.L."/>
            <person name="Mikheyev A.S."/>
        </authorList>
    </citation>
    <scope>NUCLEOTIDE SEQUENCE [LARGE SCALE GENOMIC DNA]</scope>
    <source>
        <strain evidence="1">Daus_M_001</strain>
        <tissue evidence="1">Leg muscle</tissue>
    </source>
</reference>
<protein>
    <submittedName>
        <fullName evidence="1">Uncharacterized protein</fullName>
    </submittedName>
</protein>
<dbReference type="Proteomes" id="UP001159363">
    <property type="component" value="Chromosome X"/>
</dbReference>
<sequence length="64" mass="7703">MYTEDMDRIIDELHNVKFVDIWTSVSYNDYLSLTIHYFDTNFCLHHCCLEVVPFPEVCHTVQNF</sequence>
<gene>
    <name evidence="1" type="ORF">PR048_013543</name>
</gene>
<keyword evidence="2" id="KW-1185">Reference proteome</keyword>
<evidence type="ECO:0000313" key="1">
    <source>
        <dbReference type="EMBL" id="KAJ8887328.1"/>
    </source>
</evidence>
<accession>A0ABQ9HSG9</accession>
<organism evidence="1 2">
    <name type="scientific">Dryococelus australis</name>
    <dbReference type="NCBI Taxonomy" id="614101"/>
    <lineage>
        <taxon>Eukaryota</taxon>
        <taxon>Metazoa</taxon>
        <taxon>Ecdysozoa</taxon>
        <taxon>Arthropoda</taxon>
        <taxon>Hexapoda</taxon>
        <taxon>Insecta</taxon>
        <taxon>Pterygota</taxon>
        <taxon>Neoptera</taxon>
        <taxon>Polyneoptera</taxon>
        <taxon>Phasmatodea</taxon>
        <taxon>Verophasmatodea</taxon>
        <taxon>Anareolatae</taxon>
        <taxon>Phasmatidae</taxon>
        <taxon>Eurycanthinae</taxon>
        <taxon>Dryococelus</taxon>
    </lineage>
</organism>